<reference evidence="2 3" key="1">
    <citation type="submission" date="2014-05" db="EMBL/GenBank/DDBJ databases">
        <title>ATOL: Assembling a taxonomically balanced genome-scale reconstruction of the evolutionary history of the Enterobacteriaceae.</title>
        <authorList>
            <person name="Plunkett G.III."/>
            <person name="Neeno-Eckwall E.C."/>
            <person name="Glasner J.D."/>
            <person name="Perna N.T."/>
        </authorList>
    </citation>
    <scope>NUCLEOTIDE SEQUENCE [LARGE SCALE GENOMIC DNA]</scope>
    <source>
        <strain evidence="2 3">ATCC 33301</strain>
    </source>
</reference>
<evidence type="ECO:0000313" key="2">
    <source>
        <dbReference type="EMBL" id="KFD19679.1"/>
    </source>
</evidence>
<feature type="region of interest" description="Disordered" evidence="1">
    <location>
        <begin position="47"/>
        <end position="73"/>
    </location>
</feature>
<feature type="region of interest" description="Disordered" evidence="1">
    <location>
        <begin position="211"/>
        <end position="232"/>
    </location>
</feature>
<protein>
    <submittedName>
        <fullName evidence="2">Restriction enzyme</fullName>
    </submittedName>
</protein>
<proteinExistence type="predicted"/>
<comment type="caution">
    <text evidence="2">The sequence shown here is derived from an EMBL/GenBank/DDBJ whole genome shotgun (WGS) entry which is preliminary data.</text>
</comment>
<feature type="compositionally biased region" description="Polar residues" evidence="1">
    <location>
        <begin position="56"/>
        <end position="70"/>
    </location>
</feature>
<name>A0A085JGT3_9GAMM</name>
<dbReference type="eggNOG" id="ENOG502ZMDM">
    <property type="taxonomic scope" value="Bacteria"/>
</dbReference>
<evidence type="ECO:0000256" key="1">
    <source>
        <dbReference type="SAM" id="MobiDB-lite"/>
    </source>
</evidence>
<dbReference type="Proteomes" id="UP000028602">
    <property type="component" value="Unassembled WGS sequence"/>
</dbReference>
<accession>A0A085JGT3</accession>
<dbReference type="AlphaFoldDB" id="A0A085JGT3"/>
<keyword evidence="3" id="KW-1185">Reference proteome</keyword>
<dbReference type="EMBL" id="JMPR01000028">
    <property type="protein sequence ID" value="KFD19679.1"/>
    <property type="molecule type" value="Genomic_DNA"/>
</dbReference>
<evidence type="ECO:0000313" key="3">
    <source>
        <dbReference type="Proteomes" id="UP000028602"/>
    </source>
</evidence>
<organism evidence="2 3">
    <name type="scientific">Tatumella ptyseos ATCC 33301</name>
    <dbReference type="NCBI Taxonomy" id="1005995"/>
    <lineage>
        <taxon>Bacteria</taxon>
        <taxon>Pseudomonadati</taxon>
        <taxon>Pseudomonadota</taxon>
        <taxon>Gammaproteobacteria</taxon>
        <taxon>Enterobacterales</taxon>
        <taxon>Erwiniaceae</taxon>
        <taxon>Tatumella</taxon>
    </lineage>
</organism>
<sequence>MAWLMKGALQMSDLKTLPDSLNVTSSLALVDGHMHCVLQVSPMITRAGQDHHRASPSVSQESNSDNSTIATLPPHSCGSLSSANLQSSLANKLRQRLENTGSMIYSLSWKDKATPAGRQYCQRAASVPRTKGIDFSLGQLIDWPTPAVSAITNGVRMQSCKDGRKKPNKVGWAAALCSWPTPTANNGTGPGTSGRQGGMNLQTAASMAAWPTPTTIDNPQVRGEGKAVGTSRGTTLGGAVRLIDKPIRILAITGQTLIGSAAGMDILGQLNPAHSRWLMGFPPEWDACAVTAMPSSRK</sequence>
<gene>
    <name evidence="2" type="primary">g33</name>
    <name evidence="2" type="ORF">GTPT_1610</name>
</gene>